<dbReference type="GO" id="GO:0006313">
    <property type="term" value="P:DNA transposition"/>
    <property type="evidence" value="ECO:0007669"/>
    <property type="project" value="InterPro"/>
</dbReference>
<keyword evidence="2" id="KW-0815">Transposition</keyword>
<dbReference type="RefSeq" id="WP_121840800.1">
    <property type="nucleotide sequence ID" value="NZ_ML014876.1"/>
</dbReference>
<dbReference type="InterPro" id="IPR012337">
    <property type="entry name" value="RNaseH-like_sf"/>
</dbReference>
<evidence type="ECO:0000259" key="5">
    <source>
        <dbReference type="Pfam" id="PF01609"/>
    </source>
</evidence>
<feature type="non-terminal residue" evidence="6">
    <location>
        <position position="1"/>
    </location>
</feature>
<dbReference type="NCBIfam" id="NF033592">
    <property type="entry name" value="transpos_IS4_1"/>
    <property type="match status" value="1"/>
</dbReference>
<evidence type="ECO:0000256" key="1">
    <source>
        <dbReference type="ARBA" id="ARBA00010075"/>
    </source>
</evidence>
<keyword evidence="7" id="KW-1185">Reference proteome</keyword>
<dbReference type="InterPro" id="IPR002559">
    <property type="entry name" value="Transposase_11"/>
</dbReference>
<comment type="caution">
    <text evidence="6">The sequence shown here is derived from an EMBL/GenBank/DDBJ whole genome shotgun (WGS) entry which is preliminary data.</text>
</comment>
<dbReference type="PANTHER" id="PTHR33258">
    <property type="entry name" value="TRANSPOSASE INSL FOR INSERTION SEQUENCE ELEMENT IS186A-RELATED"/>
    <property type="match status" value="1"/>
</dbReference>
<comment type="similarity">
    <text evidence="1">Belongs to the transposase 11 family.</text>
</comment>
<dbReference type="EMBL" id="QZEI01000127">
    <property type="protein sequence ID" value="RLV57860.1"/>
    <property type="molecule type" value="Genomic_DNA"/>
</dbReference>
<organism evidence="6 7">
    <name type="scientific">Parashewanella curva</name>
    <dbReference type="NCBI Taxonomy" id="2338552"/>
    <lineage>
        <taxon>Bacteria</taxon>
        <taxon>Pseudomonadati</taxon>
        <taxon>Pseudomonadota</taxon>
        <taxon>Gammaproteobacteria</taxon>
        <taxon>Alteromonadales</taxon>
        <taxon>Shewanellaceae</taxon>
        <taxon>Parashewanella</taxon>
    </lineage>
</organism>
<dbReference type="InterPro" id="IPR047952">
    <property type="entry name" value="Transpos_IS4"/>
</dbReference>
<feature type="domain" description="Transposase IS4-like" evidence="5">
    <location>
        <begin position="18"/>
        <end position="173"/>
    </location>
</feature>
<dbReference type="SUPFAM" id="SSF53098">
    <property type="entry name" value="Ribonuclease H-like"/>
    <property type="match status" value="1"/>
</dbReference>
<gene>
    <name evidence="6" type="ORF">D5018_20275</name>
</gene>
<dbReference type="OrthoDB" id="5889367at2"/>
<sequence length="257" mass="29607">SADAVSEYDFLPNADSLSKCLFMADRGYFKLSYLDSINKADGCYLVRAKATSNPLVLSGVNANGKELKRFKKAKLKDVKKHIRRSQLVDMDVEGKTAYRMIASWPAGKSEPTYWATNLPRDKYPSSAVIKLYSLRWQIELLFKEWKSYNNLRKFSTTNAGIMEGLIWASLLALLVKRRIGFSIQKLMGIDISSFMVAKNTQSWFYQLMESITHDSNSQTRPVWYWVIDYLSKYAKRAHPERDRKTGRLRYGLVSLNP</sequence>
<dbReference type="Proteomes" id="UP000281474">
    <property type="component" value="Unassembled WGS sequence"/>
</dbReference>
<dbReference type="GO" id="GO:0003677">
    <property type="term" value="F:DNA binding"/>
    <property type="evidence" value="ECO:0007669"/>
    <property type="project" value="UniProtKB-KW"/>
</dbReference>
<dbReference type="AlphaFoldDB" id="A0A3L8PR54"/>
<keyword evidence="4" id="KW-0233">DNA recombination</keyword>
<evidence type="ECO:0000256" key="3">
    <source>
        <dbReference type="ARBA" id="ARBA00023125"/>
    </source>
</evidence>
<keyword evidence="3" id="KW-0238">DNA-binding</keyword>
<protein>
    <submittedName>
        <fullName evidence="6">IS4 family transposase</fullName>
    </submittedName>
</protein>
<accession>A0A3L8PR54</accession>
<reference evidence="6 7" key="1">
    <citation type="submission" date="2018-09" db="EMBL/GenBank/DDBJ databases">
        <title>Phylogeny of the Shewanellaceae, and recommendation for two new genera, Pseudoshewanella and Parashewanella.</title>
        <authorList>
            <person name="Wang G."/>
        </authorList>
    </citation>
    <scope>NUCLEOTIDE SEQUENCE [LARGE SCALE GENOMIC DNA]</scope>
    <source>
        <strain evidence="6 7">C51</strain>
    </source>
</reference>
<dbReference type="GO" id="GO:0004803">
    <property type="term" value="F:transposase activity"/>
    <property type="evidence" value="ECO:0007669"/>
    <property type="project" value="InterPro"/>
</dbReference>
<evidence type="ECO:0000313" key="6">
    <source>
        <dbReference type="EMBL" id="RLV57860.1"/>
    </source>
</evidence>
<proteinExistence type="inferred from homology"/>
<evidence type="ECO:0000256" key="4">
    <source>
        <dbReference type="ARBA" id="ARBA00023172"/>
    </source>
</evidence>
<dbReference type="Pfam" id="PF01609">
    <property type="entry name" value="DDE_Tnp_1"/>
    <property type="match status" value="1"/>
</dbReference>
<evidence type="ECO:0000313" key="7">
    <source>
        <dbReference type="Proteomes" id="UP000281474"/>
    </source>
</evidence>
<dbReference type="PANTHER" id="PTHR33258:SF1">
    <property type="entry name" value="TRANSPOSASE INSL FOR INSERTION SEQUENCE ELEMENT IS186A-RELATED"/>
    <property type="match status" value="1"/>
</dbReference>
<evidence type="ECO:0000256" key="2">
    <source>
        <dbReference type="ARBA" id="ARBA00022578"/>
    </source>
</evidence>
<name>A0A3L8PR54_9GAMM</name>